<protein>
    <recommendedName>
        <fullName evidence="1">Reverse transcriptase domain-containing protein</fullName>
    </recommendedName>
</protein>
<feature type="domain" description="Reverse transcriptase" evidence="1">
    <location>
        <begin position="328"/>
        <end position="603"/>
    </location>
</feature>
<name>A0AAN8P8P4_PATCE</name>
<dbReference type="PROSITE" id="PS50878">
    <property type="entry name" value="RT_POL"/>
    <property type="match status" value="1"/>
</dbReference>
<evidence type="ECO:0000313" key="3">
    <source>
        <dbReference type="Proteomes" id="UP001347796"/>
    </source>
</evidence>
<dbReference type="SUPFAM" id="SSF56672">
    <property type="entry name" value="DNA/RNA polymerases"/>
    <property type="match status" value="1"/>
</dbReference>
<dbReference type="InterPro" id="IPR043128">
    <property type="entry name" value="Rev_trsase/Diguanyl_cyclase"/>
</dbReference>
<dbReference type="PRINTS" id="PR01345">
    <property type="entry name" value="CERVTRCPTASE"/>
</dbReference>
<dbReference type="AlphaFoldDB" id="A0AAN8P8P4"/>
<dbReference type="PANTHER" id="PTHR47027">
    <property type="entry name" value="REVERSE TRANSCRIPTASE DOMAIN-CONTAINING PROTEIN"/>
    <property type="match status" value="1"/>
</dbReference>
<dbReference type="Pfam" id="PF00078">
    <property type="entry name" value="RVT_1"/>
    <property type="match status" value="1"/>
</dbReference>
<evidence type="ECO:0000259" key="1">
    <source>
        <dbReference type="PROSITE" id="PS50878"/>
    </source>
</evidence>
<organism evidence="2 3">
    <name type="scientific">Patella caerulea</name>
    <name type="common">Rayed Mediterranean limpet</name>
    <dbReference type="NCBI Taxonomy" id="87958"/>
    <lineage>
        <taxon>Eukaryota</taxon>
        <taxon>Metazoa</taxon>
        <taxon>Spiralia</taxon>
        <taxon>Lophotrochozoa</taxon>
        <taxon>Mollusca</taxon>
        <taxon>Gastropoda</taxon>
        <taxon>Patellogastropoda</taxon>
        <taxon>Patelloidea</taxon>
        <taxon>Patellidae</taxon>
        <taxon>Patella</taxon>
    </lineage>
</organism>
<dbReference type="CDD" id="cd01650">
    <property type="entry name" value="RT_nLTR_like"/>
    <property type="match status" value="1"/>
</dbReference>
<gene>
    <name evidence="2" type="ORF">SNE40_016769</name>
</gene>
<reference evidence="2 3" key="1">
    <citation type="submission" date="2024-01" db="EMBL/GenBank/DDBJ databases">
        <title>The genome of the rayed Mediterranean limpet Patella caerulea (Linnaeus, 1758).</title>
        <authorList>
            <person name="Anh-Thu Weber A."/>
            <person name="Halstead-Nussloch G."/>
        </authorList>
    </citation>
    <scope>NUCLEOTIDE SEQUENCE [LARGE SCALE GENOMIC DNA]</scope>
    <source>
        <strain evidence="2">AATW-2023a</strain>
        <tissue evidence="2">Whole specimen</tissue>
    </source>
</reference>
<evidence type="ECO:0000313" key="2">
    <source>
        <dbReference type="EMBL" id="KAK6173292.1"/>
    </source>
</evidence>
<dbReference type="InterPro" id="IPR000477">
    <property type="entry name" value="RT_dom"/>
</dbReference>
<dbReference type="Proteomes" id="UP001347796">
    <property type="component" value="Unassembled WGS sequence"/>
</dbReference>
<dbReference type="InterPro" id="IPR043502">
    <property type="entry name" value="DNA/RNA_pol_sf"/>
</dbReference>
<comment type="caution">
    <text evidence="2">The sequence shown here is derived from an EMBL/GenBank/DDBJ whole genome shotgun (WGS) entry which is preliminary data.</text>
</comment>
<sequence>MSNLVNGQNMPDVIPDHSILTWNIKVPTNTLHEDLLEHDSDTSSVLKRYKQENITGEFLSNSEIRLKVEDTIRNIEHKLEIDKNVTSAYEDFVVFIHQELDKVAGQKMSYKSKNNKSKSRYKPYWCDDLQRQWDVVVCSEKAWLKCKLPGLKKCLKQTFITERKSFDKLLRRLKRSYQLSEQQKLLDKCKNIDSRDFWKVIGKIGISNDRQGLIPWECVADEGVIRDQLNVLEKWKTDYESLYNSKNDMLFDDNHLAFIQNELSVSNNNTVSQYGIDCSDLNAPIRRDEVISAVNRSKCGKATGIDSLPAEALKNSHCIDILFSLFKFCFENHVIPDLWKKSIIKPISKPDTDPRDPLGYRGISLISIPCKLYADILNTRFSKWLEVNNLLADEQNGFRKERSTLEHIYTLYNIVNNRKVSKKSTFICYIDALKAFDRTHRDCLWYKLMKLGVKGKFYKNILSLYENNRSVVNVNGYLTDEFEVHSGVKQGCVLSPTLFSVFINDLVEDINNLKCGIKIDNTIVSLLLYADDIALLAPDEDSLQRMLDCVANWCGKWRIQINTSKTKIVHYRPNSTSRSCRNFTCGSNIIDYSHAYKYLGLWLHESVDLIHTAKEIAKSANRALCTIISKFKCVGGMSYDVFNTLYNNLVQPILSYGSAIWGTREFRCVNNVQNRACRFFLGVGSKTSNLAVRGDMGWTSNFTKQKIEIVRFWRRLSCVEPIRLVSKVKAWSFNFRKSWNNIAITLMAELQIPIPDLFNIRKTDFLSLKEALNRLDCRLWYQGLWNDKGLINGNKLRTYRLFKHSLYVEPYVKCILDRSQRSVLAKLRCGSLPLAIETGRFVRPVTLLTDRTCNYCHTSNIEDETHFLCTCDCYFEPRQKLWNAAATINPHFLALTPTHQLCSLMNNTNLVKILAATVKKMFYHRKYFNI</sequence>
<keyword evidence="3" id="KW-1185">Reference proteome</keyword>
<proteinExistence type="predicted"/>
<accession>A0AAN8P8P4</accession>
<dbReference type="PANTHER" id="PTHR47027:SF26">
    <property type="entry name" value="REVERSE TRANSCRIPTASE DOMAIN-CONTAINING PROTEIN"/>
    <property type="match status" value="1"/>
</dbReference>
<dbReference type="Gene3D" id="3.30.70.270">
    <property type="match status" value="1"/>
</dbReference>
<dbReference type="EMBL" id="JAZGQO010000011">
    <property type="protein sequence ID" value="KAK6173292.1"/>
    <property type="molecule type" value="Genomic_DNA"/>
</dbReference>